<name>A0A6J4M1R1_9ACTN</name>
<protein>
    <submittedName>
        <fullName evidence="2">Phosphoenolpyruvate-dihydroxyacetone phosphotransferase, ADP-binding subunit DhaL</fullName>
        <ecNumber evidence="2">2.7.1.121</ecNumber>
    </submittedName>
</protein>
<sequence length="141" mass="15625">DAGQQGRRGQRPALRHAVPADGRRRRRRPRRRDLRHRAPCGGHRRPGARQGRPGRQDHARRAAAGLPGARRRCRERARPGRGGGCGSRRRPGGSRRDDPAAGPQGPRQLPGRAQRRAPGPRCHLRHAAAGGRAVRLLRREL</sequence>
<feature type="region of interest" description="Disordered" evidence="1">
    <location>
        <begin position="1"/>
        <end position="128"/>
    </location>
</feature>
<evidence type="ECO:0000256" key="1">
    <source>
        <dbReference type="SAM" id="MobiDB-lite"/>
    </source>
</evidence>
<keyword evidence="2" id="KW-0808">Transferase</keyword>
<feature type="compositionally biased region" description="Low complexity" evidence="1">
    <location>
        <begin position="110"/>
        <end position="128"/>
    </location>
</feature>
<feature type="non-terminal residue" evidence="2">
    <location>
        <position position="141"/>
    </location>
</feature>
<dbReference type="EMBL" id="CADCTS010000534">
    <property type="protein sequence ID" value="CAA9343902.1"/>
    <property type="molecule type" value="Genomic_DNA"/>
</dbReference>
<gene>
    <name evidence="2" type="ORF">AVDCRST_MAG48-3819</name>
</gene>
<keyword evidence="2" id="KW-0670">Pyruvate</keyword>
<feature type="compositionally biased region" description="Basic residues" evidence="1">
    <location>
        <begin position="23"/>
        <end position="47"/>
    </location>
</feature>
<feature type="non-terminal residue" evidence="2">
    <location>
        <position position="1"/>
    </location>
</feature>
<proteinExistence type="predicted"/>
<organism evidence="2">
    <name type="scientific">uncultured Friedmanniella sp</name>
    <dbReference type="NCBI Taxonomy" id="335381"/>
    <lineage>
        <taxon>Bacteria</taxon>
        <taxon>Bacillati</taxon>
        <taxon>Actinomycetota</taxon>
        <taxon>Actinomycetes</taxon>
        <taxon>Propionibacteriales</taxon>
        <taxon>Nocardioidaceae</taxon>
        <taxon>Friedmanniella</taxon>
        <taxon>environmental samples</taxon>
    </lineage>
</organism>
<dbReference type="AlphaFoldDB" id="A0A6J4M1R1"/>
<dbReference type="EC" id="2.7.1.121" evidence="2"/>
<accession>A0A6J4M1R1</accession>
<evidence type="ECO:0000313" key="2">
    <source>
        <dbReference type="EMBL" id="CAA9343902.1"/>
    </source>
</evidence>
<dbReference type="GO" id="GO:0047324">
    <property type="term" value="F:phosphoenolpyruvate-glycerone phosphotransferase activity"/>
    <property type="evidence" value="ECO:0007669"/>
    <property type="project" value="UniProtKB-EC"/>
</dbReference>
<reference evidence="2" key="1">
    <citation type="submission" date="2020-02" db="EMBL/GenBank/DDBJ databases">
        <authorList>
            <person name="Meier V. D."/>
        </authorList>
    </citation>
    <scope>NUCLEOTIDE SEQUENCE</scope>
    <source>
        <strain evidence="2">AVDCRST_MAG48</strain>
    </source>
</reference>